<dbReference type="GeneID" id="93556923"/>
<dbReference type="AlphaFoldDB" id="G5SPR2"/>
<evidence type="ECO:0000313" key="2">
    <source>
        <dbReference type="Proteomes" id="UP000003598"/>
    </source>
</evidence>
<dbReference type="EMBL" id="AFFY01000018">
    <property type="protein sequence ID" value="EHH00766.1"/>
    <property type="molecule type" value="Genomic_DNA"/>
</dbReference>
<comment type="caution">
    <text evidence="1">The sequence shown here is derived from an EMBL/GenBank/DDBJ whole genome shotgun (WGS) entry which is preliminary data.</text>
</comment>
<dbReference type="RefSeq" id="WP_008619050.1">
    <property type="nucleotide sequence ID" value="NZ_JH376593.1"/>
</dbReference>
<dbReference type="HOGENOM" id="CLU_059548_4_0_10"/>
<name>G5SPR2_9BACT</name>
<dbReference type="OrthoDB" id="9803508at2"/>
<dbReference type="PANTHER" id="PTHR41317">
    <property type="entry name" value="PD-(D_E)XK NUCLEASE FAMILY TRANSPOSASE"/>
    <property type="match status" value="1"/>
</dbReference>
<proteinExistence type="predicted"/>
<dbReference type="eggNOG" id="COG5464">
    <property type="taxonomic scope" value="Bacteria"/>
</dbReference>
<accession>G5SPR2</accession>
<dbReference type="PATRIC" id="fig|762968.3.peg.1201"/>
<dbReference type="PANTHER" id="PTHR41317:SF1">
    <property type="entry name" value="PD-(D_E)XK NUCLEASE FAMILY TRANSPOSASE"/>
    <property type="match status" value="1"/>
</dbReference>
<sequence>MWILSYSGSIRLFVLRNLTRLMEKPATLQERVFTRFFEAAEIAKFTVEEYHHYETSLKVYRDWRNTIDFAVQKATKEGEQKGIQIGMQKGIEKGIEKGMQEGMEKGKEEEKLNIARQMKANGIPTHTIAACTGLDTEEINRL</sequence>
<reference evidence="1 2" key="1">
    <citation type="submission" date="2011-03" db="EMBL/GenBank/DDBJ databases">
        <authorList>
            <person name="Weinstock G."/>
            <person name="Sodergren E."/>
            <person name="Clifton S."/>
            <person name="Fulton L."/>
            <person name="Fulton B."/>
            <person name="Courtney L."/>
            <person name="Fronick C."/>
            <person name="Harrison M."/>
            <person name="Strong C."/>
            <person name="Farmer C."/>
            <person name="Delahaunty K."/>
            <person name="Markovic C."/>
            <person name="Hall O."/>
            <person name="Minx P."/>
            <person name="Tomlinson C."/>
            <person name="Mitreva M."/>
            <person name="Hou S."/>
            <person name="Chen J."/>
            <person name="Wollam A."/>
            <person name="Pepin K.H."/>
            <person name="Johnson M."/>
            <person name="Bhonagiri V."/>
            <person name="Zhang X."/>
            <person name="Suruliraj S."/>
            <person name="Warren W."/>
            <person name="Chinwalla A."/>
            <person name="Mardis E.R."/>
            <person name="Wilson R.K."/>
        </authorList>
    </citation>
    <scope>NUCLEOTIDE SEQUENCE [LARGE SCALE GENOMIC DNA]</scope>
    <source>
        <strain evidence="1 2">YIT 11840</strain>
    </source>
</reference>
<evidence type="ECO:0000313" key="1">
    <source>
        <dbReference type="EMBL" id="EHH00766.1"/>
    </source>
</evidence>
<dbReference type="STRING" id="762968.HMPREF9441_01345"/>
<protein>
    <submittedName>
        <fullName evidence="1">Uncharacterized protein</fullName>
    </submittedName>
</protein>
<organism evidence="1 2">
    <name type="scientific">Paraprevotella clara YIT 11840</name>
    <dbReference type="NCBI Taxonomy" id="762968"/>
    <lineage>
        <taxon>Bacteria</taxon>
        <taxon>Pseudomonadati</taxon>
        <taxon>Bacteroidota</taxon>
        <taxon>Bacteroidia</taxon>
        <taxon>Bacteroidales</taxon>
        <taxon>Prevotellaceae</taxon>
        <taxon>Paraprevotella</taxon>
    </lineage>
</organism>
<keyword evidence="2" id="KW-1185">Reference proteome</keyword>
<dbReference type="Proteomes" id="UP000003598">
    <property type="component" value="Unassembled WGS sequence"/>
</dbReference>
<gene>
    <name evidence="1" type="ORF">HMPREF9441_01345</name>
</gene>
<dbReference type="Pfam" id="PF12784">
    <property type="entry name" value="PDDEXK_2"/>
    <property type="match status" value="1"/>
</dbReference>